<evidence type="ECO:0000256" key="1">
    <source>
        <dbReference type="ARBA" id="ARBA00008779"/>
    </source>
</evidence>
<dbReference type="InterPro" id="IPR024607">
    <property type="entry name" value="Sulfatase_CS"/>
</dbReference>
<dbReference type="EMBL" id="BAABFN010000007">
    <property type="protein sequence ID" value="GAA4315486.1"/>
    <property type="molecule type" value="Genomic_DNA"/>
</dbReference>
<dbReference type="PANTHER" id="PTHR43108">
    <property type="entry name" value="N-ACETYLGLUCOSAMINE-6-SULFATASE FAMILY MEMBER"/>
    <property type="match status" value="1"/>
</dbReference>
<protein>
    <submittedName>
        <fullName evidence="5">Sulfatase</fullName>
    </submittedName>
</protein>
<reference evidence="6" key="1">
    <citation type="journal article" date="2019" name="Int. J. Syst. Evol. Microbiol.">
        <title>The Global Catalogue of Microorganisms (GCM) 10K type strain sequencing project: providing services to taxonomists for standard genome sequencing and annotation.</title>
        <authorList>
            <consortium name="The Broad Institute Genomics Platform"/>
            <consortium name="The Broad Institute Genome Sequencing Center for Infectious Disease"/>
            <person name="Wu L."/>
            <person name="Ma J."/>
        </authorList>
    </citation>
    <scope>NUCLEOTIDE SEQUENCE [LARGE SCALE GENOMIC DNA]</scope>
    <source>
        <strain evidence="6">JCM 17664</strain>
    </source>
</reference>
<gene>
    <name evidence="5" type="ORF">GCM10023143_26890</name>
</gene>
<feature type="domain" description="N-sulphoglucosamine sulphohydrolase C-terminal" evidence="4">
    <location>
        <begin position="374"/>
        <end position="532"/>
    </location>
</feature>
<evidence type="ECO:0000313" key="5">
    <source>
        <dbReference type="EMBL" id="GAA4315486.1"/>
    </source>
</evidence>
<proteinExistence type="inferred from homology"/>
<feature type="coiled-coil region" evidence="3">
    <location>
        <begin position="512"/>
        <end position="539"/>
    </location>
</feature>
<evidence type="ECO:0000259" key="4">
    <source>
        <dbReference type="Pfam" id="PF16347"/>
    </source>
</evidence>
<organism evidence="5 6">
    <name type="scientific">Compostibacter hankyongensis</name>
    <dbReference type="NCBI Taxonomy" id="1007089"/>
    <lineage>
        <taxon>Bacteria</taxon>
        <taxon>Pseudomonadati</taxon>
        <taxon>Bacteroidota</taxon>
        <taxon>Chitinophagia</taxon>
        <taxon>Chitinophagales</taxon>
        <taxon>Chitinophagaceae</taxon>
        <taxon>Compostibacter</taxon>
    </lineage>
</organism>
<evidence type="ECO:0000313" key="6">
    <source>
        <dbReference type="Proteomes" id="UP001501207"/>
    </source>
</evidence>
<dbReference type="InterPro" id="IPR002591">
    <property type="entry name" value="Phosphodiest/P_Trfase"/>
</dbReference>
<keyword evidence="3" id="KW-0175">Coiled coil</keyword>
<keyword evidence="6" id="KW-1185">Reference proteome</keyword>
<evidence type="ECO:0000256" key="2">
    <source>
        <dbReference type="ARBA" id="ARBA00022801"/>
    </source>
</evidence>
<keyword evidence="2" id="KW-0378">Hydrolase</keyword>
<comment type="caution">
    <text evidence="5">The sequence shown here is derived from an EMBL/GenBank/DDBJ whole genome shotgun (WGS) entry which is preliminary data.</text>
</comment>
<dbReference type="PROSITE" id="PS00523">
    <property type="entry name" value="SULFATASE_1"/>
    <property type="match status" value="1"/>
</dbReference>
<dbReference type="SUPFAM" id="SSF53649">
    <property type="entry name" value="Alkaline phosphatase-like"/>
    <property type="match status" value="1"/>
</dbReference>
<dbReference type="Gene3D" id="3.40.720.10">
    <property type="entry name" value="Alkaline Phosphatase, subunit A"/>
    <property type="match status" value="1"/>
</dbReference>
<dbReference type="Pfam" id="PF16347">
    <property type="entry name" value="SGSH_C"/>
    <property type="match status" value="1"/>
</dbReference>
<dbReference type="PANTHER" id="PTHR43108:SF6">
    <property type="entry name" value="N-SULPHOGLUCOSAMINE SULPHOHYDROLASE"/>
    <property type="match status" value="1"/>
</dbReference>
<evidence type="ECO:0000256" key="3">
    <source>
        <dbReference type="SAM" id="Coils"/>
    </source>
</evidence>
<dbReference type="InterPro" id="IPR032506">
    <property type="entry name" value="SGSH_C"/>
</dbReference>
<accession>A0ABP8G283</accession>
<comment type="similarity">
    <text evidence="1">Belongs to the sulfatase family.</text>
</comment>
<sequence length="550" mass="63445">MPVGIEFLLTPYNLTMVEKNKYAISRKDAIKRLGSLTLSLPFAPSVISRLSSNAPGTESAPAILKRRQPAIKGKPNILWITTEGVPVNALSCYGSYLTRTPNIDRLAKEGLLFRNSFCNNALCAPSRATLLTGKYNHLNGMLSNYYTASNGQPASTFEAHQQNFARILKNNGYNTAIAGKWHLPANPGEVGFDRYIYKKGAGGPYYKAGGYFQNEEFGSTKTVEREHPGYGTDNFTNITIEWMKDLQQRNKPFLMTLQFFNDHRPFDPPHKYEHIYDHQRFPEPGTFWDNYETRSSAARIAHMSIEDMKDFNPPSDLSPRQRKQWNYQAFMRHFFGTLKSQDDNMGRILDFLDQSGLSDNTIVVYTGDHGFYLGDHGWFDKRFMYEQALRVPWMIRYPGVTKPGSETDAWVLSIDNAPTVLDMAGISIPADMQGRSLMPVFQGKTPSDWRKSMYYHYYEFQAPHWVLPHYGIRTERFKLISYYTINEWEMFDLQKDPDEMDNLMIEAGYKVREGYEDVLQKLLKELEDLRKQYKDDTGLPVNFRPVRAYN</sequence>
<dbReference type="CDD" id="cd16031">
    <property type="entry name" value="G6S_like"/>
    <property type="match status" value="1"/>
</dbReference>
<dbReference type="InterPro" id="IPR017850">
    <property type="entry name" value="Alkaline_phosphatase_core_sf"/>
</dbReference>
<dbReference type="Pfam" id="PF01663">
    <property type="entry name" value="Phosphodiest"/>
    <property type="match status" value="1"/>
</dbReference>
<dbReference type="PROSITE" id="PS00149">
    <property type="entry name" value="SULFATASE_2"/>
    <property type="match status" value="1"/>
</dbReference>
<dbReference type="Proteomes" id="UP001501207">
    <property type="component" value="Unassembled WGS sequence"/>
</dbReference>
<name>A0ABP8G283_9BACT</name>